<dbReference type="SUPFAM" id="SSF56300">
    <property type="entry name" value="Metallo-dependent phosphatases"/>
    <property type="match status" value="1"/>
</dbReference>
<dbReference type="AlphaFoldDB" id="A0A2S6HDV1"/>
<dbReference type="Gene3D" id="3.60.21.70">
    <property type="entry name" value="PhoD-like phosphatase"/>
    <property type="match status" value="1"/>
</dbReference>
<reference evidence="1 2" key="1">
    <citation type="submission" date="2018-02" db="EMBL/GenBank/DDBJ databases">
        <title>Subsurface microbial communities from deep shales in Ohio and West Virginia, USA.</title>
        <authorList>
            <person name="Wrighton K."/>
        </authorList>
    </citation>
    <scope>NUCLEOTIDE SEQUENCE [LARGE SCALE GENOMIC DNA]</scope>
    <source>
        <strain evidence="1 2">OWC-DMM</strain>
    </source>
</reference>
<name>A0A2S6HDV1_9GAMM</name>
<sequence length="669" mass="75513">MTTSLLAGPILRRATPNRVCVWFATTKPTHLTLQVISKNGTVLGESTQNDYCRLGQNLFVYLAQARCNDPEHPYPADTFLYYRLVDADTAKPLDLSALTYDKSTPHPKFFIPDALRQLLHGSCRKPHGGGNSPDALSYGDSLLESTHDDLANRPAVLLLTGDQIYADDVSISVLTMLKEKAAALIGRPELLPYAKDSKGQIIHQDSQNIPVHGRKSFLKAYKSGFTSEESENHLLSFGEFAAMYIYVFGNAEDWRPTNTWASLAPQFITGTKEAKKAEQAFTEQQAAVGNFQSTLPNVRRLLANIPTYMIFDDHDVTDDWNITNTWYDEVRSSPLGQRIVANALASYWAFQGWGNDADNFDKDLQLTISQYLLDTTNSPDINERYDLHTWKHRGWGFSVPTNPPIIAIDSRTQRMPTLDSYLPVLLDRYARDWLRVEWAKLKTGQIISTDTCPIFIATTPVQGFFALEGLQKIAYWLISYLEGYKYIKIFEEIISEQGYFTKKIIAFVDMEAWTSNKQSFLTLMDCLTQDMLIKQCVFLSGDVHYSFSAMGRYIDTQGANTLHCYQLVSSSLKNSPADKQLRGIETASQFGNGSTKHANKLKELFPWLPIASWESWVHLLLPTNSKQRVHPECNLGLVKFENGKPAQHALLNSEQIVYALPDCKTFTMP</sequence>
<evidence type="ECO:0008006" key="3">
    <source>
        <dbReference type="Google" id="ProtNLM"/>
    </source>
</evidence>
<dbReference type="PANTHER" id="PTHR37031">
    <property type="entry name" value="METALLOPHOSPHATASE BINDING DOMAIN PROTEIN"/>
    <property type="match status" value="1"/>
</dbReference>
<proteinExistence type="predicted"/>
<dbReference type="InterPro" id="IPR038607">
    <property type="entry name" value="PhoD-like_sf"/>
</dbReference>
<accession>A0A2S6HDV1</accession>
<dbReference type="EMBL" id="PTIZ01000005">
    <property type="protein sequence ID" value="PPK75616.1"/>
    <property type="molecule type" value="Genomic_DNA"/>
</dbReference>
<dbReference type="RefSeq" id="WP_146086221.1">
    <property type="nucleotide sequence ID" value="NZ_PTIZ01000005.1"/>
</dbReference>
<evidence type="ECO:0000313" key="2">
    <source>
        <dbReference type="Proteomes" id="UP000240010"/>
    </source>
</evidence>
<evidence type="ECO:0000313" key="1">
    <source>
        <dbReference type="EMBL" id="PPK75616.1"/>
    </source>
</evidence>
<protein>
    <recommendedName>
        <fullName evidence="3">PhoD-like phosphatase</fullName>
    </recommendedName>
</protein>
<dbReference type="InterPro" id="IPR029052">
    <property type="entry name" value="Metallo-depent_PP-like"/>
</dbReference>
<gene>
    <name evidence="1" type="ORF">B0F87_10582</name>
</gene>
<dbReference type="Proteomes" id="UP000240010">
    <property type="component" value="Unassembled WGS sequence"/>
</dbReference>
<dbReference type="PANTHER" id="PTHR37031:SF2">
    <property type="entry name" value="PHOD-LIKE PHOSPHATASE METALLOPHOSPHATASE DOMAIN-CONTAINING PROTEIN"/>
    <property type="match status" value="1"/>
</dbReference>
<comment type="caution">
    <text evidence="1">The sequence shown here is derived from an EMBL/GenBank/DDBJ whole genome shotgun (WGS) entry which is preliminary data.</text>
</comment>
<organism evidence="1 2">
    <name type="scientific">Methylobacter tundripaludum</name>
    <dbReference type="NCBI Taxonomy" id="173365"/>
    <lineage>
        <taxon>Bacteria</taxon>
        <taxon>Pseudomonadati</taxon>
        <taxon>Pseudomonadota</taxon>
        <taxon>Gammaproteobacteria</taxon>
        <taxon>Methylococcales</taxon>
        <taxon>Methylococcaceae</taxon>
        <taxon>Methylobacter</taxon>
    </lineage>
</organism>